<keyword evidence="9" id="KW-1185">Reference proteome</keyword>
<dbReference type="Pfam" id="PF00155">
    <property type="entry name" value="Aminotran_1_2"/>
    <property type="match status" value="1"/>
</dbReference>
<comment type="catalytic activity">
    <reaction evidence="6">
        <text>an aromatic L-alpha-amino acid + 2-oxoglutarate = an aromatic oxo-acid + L-glutamate</text>
        <dbReference type="Rhea" id="RHEA:17533"/>
        <dbReference type="ChEBI" id="CHEBI:16810"/>
        <dbReference type="ChEBI" id="CHEBI:29985"/>
        <dbReference type="ChEBI" id="CHEBI:73309"/>
        <dbReference type="ChEBI" id="CHEBI:84824"/>
        <dbReference type="EC" id="2.6.1.57"/>
    </reaction>
</comment>
<evidence type="ECO:0000256" key="3">
    <source>
        <dbReference type="ARBA" id="ARBA00022576"/>
    </source>
</evidence>
<comment type="caution">
    <text evidence="8">The sequence shown here is derived from an EMBL/GenBank/DDBJ whole genome shotgun (WGS) entry which is preliminary data.</text>
</comment>
<evidence type="ECO:0000256" key="5">
    <source>
        <dbReference type="ARBA" id="ARBA00022898"/>
    </source>
</evidence>
<dbReference type="NCBIfam" id="NF002878">
    <property type="entry name" value="PRK03321.1"/>
    <property type="match status" value="1"/>
</dbReference>
<evidence type="ECO:0000313" key="9">
    <source>
        <dbReference type="Proteomes" id="UP000268727"/>
    </source>
</evidence>
<dbReference type="OrthoDB" id="9809616at2"/>
<comment type="similarity">
    <text evidence="6">Belongs to the class-II pyridoxal-phosphate-dependent aminotransferase family.</text>
</comment>
<dbReference type="InterPro" id="IPR001917">
    <property type="entry name" value="Aminotrans_II_pyridoxalP_BS"/>
</dbReference>
<comment type="cofactor">
    <cofactor evidence="1 6">
        <name>pyridoxal 5'-phosphate</name>
        <dbReference type="ChEBI" id="CHEBI:597326"/>
    </cofactor>
</comment>
<sequence length="355" mass="37345">MTVRTRADLVALPGYVPGKTIPGAIKLASNEVSAGPLPSVVRAIADAATAVNRYPDTAATELVARLADKLGVPAEQVAVGCGSVTLCQQLVQATCTEADEALFPWRSFEAYPIITAVVGARQKRVPLTPGHGLDLDAMADAITPATRLVFVCNPNNPTGTALRAADIERFIERVPSDVLVVIDEAYKEFVDDPDVPDGVELAKAQWAAGRDNVAVLRTFSKAYGLAGLRVGYAVASPAVAETLRKVYVPFSVNALAQVAALASLDAEAELMARCRAIVAERARVRDGLLAAGFEVPGSQANFVWLPLGERTAAFNEHCLVHKVVVRAFAGDGARVTIGEPGENDAFLAAARSFSG</sequence>
<dbReference type="RefSeq" id="WP_123744682.1">
    <property type="nucleotide sequence ID" value="NZ_RJKM01000001.1"/>
</dbReference>
<dbReference type="PANTHER" id="PTHR43643">
    <property type="entry name" value="HISTIDINOL-PHOSPHATE AMINOTRANSFERASE 2"/>
    <property type="match status" value="1"/>
</dbReference>
<dbReference type="EMBL" id="RJKM01000001">
    <property type="protein sequence ID" value="ROP39145.1"/>
    <property type="molecule type" value="Genomic_DNA"/>
</dbReference>
<dbReference type="InterPro" id="IPR015424">
    <property type="entry name" value="PyrdxlP-dep_Trfase"/>
</dbReference>
<keyword evidence="3 6" id="KW-0032">Aminotransferase</keyword>
<dbReference type="PROSITE" id="PS00599">
    <property type="entry name" value="AA_TRANSFER_CLASS_2"/>
    <property type="match status" value="1"/>
</dbReference>
<dbReference type="NCBIfam" id="TIGR01141">
    <property type="entry name" value="hisC"/>
    <property type="match status" value="1"/>
</dbReference>
<dbReference type="CDD" id="cd00609">
    <property type="entry name" value="AAT_like"/>
    <property type="match status" value="1"/>
</dbReference>
<name>A0A3N1H9D6_9PSEU</name>
<gene>
    <name evidence="6" type="primary">pat</name>
    <name evidence="8" type="ORF">EDD40_4523</name>
</gene>
<dbReference type="AlphaFoldDB" id="A0A3N1H9D6"/>
<evidence type="ECO:0000256" key="2">
    <source>
        <dbReference type="ARBA" id="ARBA00011738"/>
    </source>
</evidence>
<dbReference type="InterPro" id="IPR004839">
    <property type="entry name" value="Aminotransferase_I/II_large"/>
</dbReference>
<protein>
    <recommendedName>
        <fullName evidence="6">Aromatic amino acid aminotransferase</fullName>
        <shortName evidence="6">ArAT</shortName>
        <ecNumber evidence="6">2.6.1.57</ecNumber>
    </recommendedName>
</protein>
<dbReference type="InterPro" id="IPR005861">
    <property type="entry name" value="HisP_aminotrans"/>
</dbReference>
<organism evidence="8 9">
    <name type="scientific">Saccharothrix texasensis</name>
    <dbReference type="NCBI Taxonomy" id="103734"/>
    <lineage>
        <taxon>Bacteria</taxon>
        <taxon>Bacillati</taxon>
        <taxon>Actinomycetota</taxon>
        <taxon>Actinomycetes</taxon>
        <taxon>Pseudonocardiales</taxon>
        <taxon>Pseudonocardiaceae</taxon>
        <taxon>Saccharothrix</taxon>
    </lineage>
</organism>
<dbReference type="Gene3D" id="3.40.640.10">
    <property type="entry name" value="Type I PLP-dependent aspartate aminotransferase-like (Major domain)"/>
    <property type="match status" value="1"/>
</dbReference>
<dbReference type="GO" id="GO:0008793">
    <property type="term" value="F:aromatic-amino-acid transaminase activity"/>
    <property type="evidence" value="ECO:0007669"/>
    <property type="project" value="UniProtKB-UniRule"/>
</dbReference>
<reference evidence="8 9" key="1">
    <citation type="submission" date="2018-11" db="EMBL/GenBank/DDBJ databases">
        <title>Sequencing the genomes of 1000 actinobacteria strains.</title>
        <authorList>
            <person name="Klenk H.-P."/>
        </authorList>
    </citation>
    <scope>NUCLEOTIDE SEQUENCE [LARGE SCALE GENOMIC DNA]</scope>
    <source>
        <strain evidence="8 9">DSM 44231</strain>
    </source>
</reference>
<keyword evidence="5 6" id="KW-0663">Pyridoxal phosphate</keyword>
<dbReference type="InterPro" id="IPR015422">
    <property type="entry name" value="PyrdxlP-dep_Trfase_small"/>
</dbReference>
<dbReference type="PANTHER" id="PTHR43643:SF3">
    <property type="entry name" value="HISTIDINOL-PHOSPHATE AMINOTRANSFERASE"/>
    <property type="match status" value="1"/>
</dbReference>
<comment type="function">
    <text evidence="6">Aminotransferase that catalyzes the conversion of aromatic amino acids and 2-oxoglutarate into corresponding aromatic oxo acids and L-glutamate.</text>
</comment>
<dbReference type="GO" id="GO:0004400">
    <property type="term" value="F:histidinol-phosphate transaminase activity"/>
    <property type="evidence" value="ECO:0007669"/>
    <property type="project" value="InterPro"/>
</dbReference>
<dbReference type="Gene3D" id="3.90.1150.10">
    <property type="entry name" value="Aspartate Aminotransferase, domain 1"/>
    <property type="match status" value="1"/>
</dbReference>
<evidence type="ECO:0000259" key="7">
    <source>
        <dbReference type="Pfam" id="PF00155"/>
    </source>
</evidence>
<evidence type="ECO:0000256" key="4">
    <source>
        <dbReference type="ARBA" id="ARBA00022679"/>
    </source>
</evidence>
<dbReference type="GO" id="GO:0000105">
    <property type="term" value="P:L-histidine biosynthetic process"/>
    <property type="evidence" value="ECO:0007669"/>
    <property type="project" value="InterPro"/>
</dbReference>
<dbReference type="InterPro" id="IPR015421">
    <property type="entry name" value="PyrdxlP-dep_Trfase_major"/>
</dbReference>
<dbReference type="InterPro" id="IPR024892">
    <property type="entry name" value="ArAT"/>
</dbReference>
<dbReference type="HAMAP" id="MF_01513">
    <property type="entry name" value="Phe_aminotrans_2"/>
    <property type="match status" value="1"/>
</dbReference>
<proteinExistence type="inferred from homology"/>
<evidence type="ECO:0000256" key="6">
    <source>
        <dbReference type="HAMAP-Rule" id="MF_01513"/>
    </source>
</evidence>
<comment type="subunit">
    <text evidence="2 6">Homodimer.</text>
</comment>
<dbReference type="GO" id="GO:0030170">
    <property type="term" value="F:pyridoxal phosphate binding"/>
    <property type="evidence" value="ECO:0007669"/>
    <property type="project" value="UniProtKB-UniRule"/>
</dbReference>
<dbReference type="Proteomes" id="UP000268727">
    <property type="component" value="Unassembled WGS sequence"/>
</dbReference>
<dbReference type="SUPFAM" id="SSF53383">
    <property type="entry name" value="PLP-dependent transferases"/>
    <property type="match status" value="1"/>
</dbReference>
<feature type="domain" description="Aminotransferase class I/classII large" evidence="7">
    <location>
        <begin position="25"/>
        <end position="344"/>
    </location>
</feature>
<keyword evidence="4 6" id="KW-0808">Transferase</keyword>
<dbReference type="HAMAP" id="MF_01023">
    <property type="entry name" value="HisC_aminotrans_2"/>
    <property type="match status" value="1"/>
</dbReference>
<evidence type="ECO:0000256" key="1">
    <source>
        <dbReference type="ARBA" id="ARBA00001933"/>
    </source>
</evidence>
<evidence type="ECO:0000313" key="8">
    <source>
        <dbReference type="EMBL" id="ROP39145.1"/>
    </source>
</evidence>
<dbReference type="InterPro" id="IPR050106">
    <property type="entry name" value="HistidinolP_aminotransfase"/>
</dbReference>
<accession>A0A3N1H9D6</accession>
<dbReference type="EC" id="2.6.1.57" evidence="6"/>
<feature type="modified residue" description="N6-(pyridoxal phosphate)lysine" evidence="6">
    <location>
        <position position="221"/>
    </location>
</feature>